<dbReference type="RefSeq" id="WP_255035404.1">
    <property type="nucleotide sequence ID" value="NZ_RJUF01000002.1"/>
</dbReference>
<gene>
    <name evidence="1" type="ORF">EGI31_01765</name>
</gene>
<comment type="caution">
    <text evidence="1">The sequence shown here is derived from an EMBL/GenBank/DDBJ whole genome shotgun (WGS) entry which is preliminary data.</text>
</comment>
<organism evidence="1 2">
    <name type="scientific">Lacihabitans soyangensis</name>
    <dbReference type="NCBI Taxonomy" id="869394"/>
    <lineage>
        <taxon>Bacteria</taxon>
        <taxon>Pseudomonadati</taxon>
        <taxon>Bacteroidota</taxon>
        <taxon>Cytophagia</taxon>
        <taxon>Cytophagales</taxon>
        <taxon>Leadbetterellaceae</taxon>
        <taxon>Lacihabitans</taxon>
    </lineage>
</organism>
<accession>A0AAE3KR25</accession>
<proteinExistence type="predicted"/>
<dbReference type="EMBL" id="RJUF01000002">
    <property type="protein sequence ID" value="MCP9761663.1"/>
    <property type="molecule type" value="Genomic_DNA"/>
</dbReference>
<dbReference type="AlphaFoldDB" id="A0AAE3KR25"/>
<evidence type="ECO:0000313" key="1">
    <source>
        <dbReference type="EMBL" id="MCP9761663.1"/>
    </source>
</evidence>
<protein>
    <submittedName>
        <fullName evidence="1">Uncharacterized protein</fullName>
    </submittedName>
</protein>
<reference evidence="1 2" key="1">
    <citation type="submission" date="2018-11" db="EMBL/GenBank/DDBJ databases">
        <title>Novel bacteria species description.</title>
        <authorList>
            <person name="Han J.-H."/>
        </authorList>
    </citation>
    <scope>NUCLEOTIDE SEQUENCE [LARGE SCALE GENOMIC DNA]</scope>
    <source>
        <strain evidence="1 2">KCTC23259</strain>
    </source>
</reference>
<dbReference type="Proteomes" id="UP001204144">
    <property type="component" value="Unassembled WGS sequence"/>
</dbReference>
<name>A0AAE3KR25_9BACT</name>
<sequence>MKTNVTIRVIAKGGKFLGADIGGAYVTIQNAQTGEILAEGRTSGGSGVVNLMDISINRTEFYPNTQASAFNTTLSLTEPCLIKVTATGPNGGLQSANTVTATQWIIPGKDLTGGNGLLLELPGLLVQVQSPPTHQNFGSVAAAKVDFQANVTMMCGCPIAPNTAWNPKLFEVGAMIYQLDTPKGNVYLETVKMTFSGETSQFTGSWTTPNYGFFEAVVYAYQASNGNSGMGKVTFFSAAPSA</sequence>
<evidence type="ECO:0000313" key="2">
    <source>
        <dbReference type="Proteomes" id="UP001204144"/>
    </source>
</evidence>
<keyword evidence="2" id="KW-1185">Reference proteome</keyword>